<evidence type="ECO:0000259" key="17">
    <source>
        <dbReference type="PROSITE" id="PS50109"/>
    </source>
</evidence>
<feature type="domain" description="PAS" evidence="19">
    <location>
        <begin position="350"/>
        <end position="421"/>
    </location>
</feature>
<dbReference type="PROSITE" id="PS50110">
    <property type="entry name" value="RESPONSE_REGULATORY"/>
    <property type="match status" value="2"/>
</dbReference>
<sequence length="1360" mass="151227">MEGISATQFKSAGSFYSRYRLALIVFLVGIIATIVVNQLIMSSNQNHIKESVDEKFDQLYASVSERFSLYRYGLMEARTAILSGGGVDVTRAEINQFGTTLNLDEFFPGARGFGFIRRVPRNEVKAFLAKAKSDGKPNFKINQYAPNFGDSYIVQYMEPEFYEVNAEAIGFDIASEPKRRKTANKALIEGKTQITPPIRLITNPGGQIDSLLILLPLYKGGVIPLNKEQRLEKGFGWISAPLNLSNVLKDIIPHPEKLIFSITDVTEAPDAEPFYSNSKGKGDYRQEKELDIMGRNWRLELSVTPAYISSLHLHSPAATLSIGLAMSILLALVVGMFTTQRANRSRLIHEQTKLHAIVESSADGIIGKTLEGRIISWNAGAEKIFGYKREEAIGRLLKELVIPERLQYEEDDILSRITNGETIAAFESIRHRKDGAEFPVSATVSPILNFKGEVVGAAKTVRDISMQKAAENKIRELNANLEQQVAQRTAELEELNVLLSNVLSAAYEYAIVATDTTGLIKLFNHGAELMLGLKAEDVVDKEYPVIFHDIEEVKERGEELSRIHGRPIEGIDVFLTKAKENRSESSEWTYIDSDGHRFPINLVVSAMRDNQGDIVGYLGIAADITEQKKAEQALKDAKESADAANQAKSMFLANMSHEIRTPMNAVLGMLQLLLKTSLSQKQYDFASKAKMAATSLLSLLNDILDYSKIESGKLELDPHPFNFNGLMEHLAVVMSGNLRDKSIELLFDLDETVPYHLIGDELRLQQVLLNLISNAIKFTDVGEVVVNTRLHAYQNGQATIRIGIRDSGIGISPEQQQKIFEGFTQAEASITRRYGGTGLGLVICRRLLDLMGADLKLESRLGEGSEFYFTVTLPVNNNIHWQPELFENAPKILVVDDNEVARMMAADTLVRLCARVESVTSGKEAFDAIKRAVQKNDPFACVLLDWLMPDLNGVDVAKHIHAFMEPHPPKIILISAASQGDLPVVEEGTPFNLVLAKPVTPHQLFTSVLDVLENRALASADIESEEQAEPLPLSGLNILLVEDNTFNQEVATELLESAGAQVYLAGDGKKGIDILFANHCHFDLVLMDMQMPNMDGLTATRKIREHEEYQQLPIVAMTANVSPEDREACFNAGMNDHLGKPLDFTTVIHVIEKNIGLQRDGVTKAPQGMSSIDAVIQRFGGNEALYRSILNRFMESFDELVVELQEQIEHRQWQHVMASIHTIKGSAGTAGLDKLYRFIIDIEKQAKQLDLDQNGRSLFNVDFADSLLKMAQDEHSMLAALLGDEQEQRHTHEEEPLDVALLLDELENNLAMNNMNALSLVDTLSQQYPNNKHISALHKAVDDLDFVQAQAYIGPVRESL</sequence>
<evidence type="ECO:0000256" key="6">
    <source>
        <dbReference type="ARBA" id="ARBA00022692"/>
    </source>
</evidence>
<evidence type="ECO:0000256" key="13">
    <source>
        <dbReference type="PROSITE-ProRule" id="PRU00110"/>
    </source>
</evidence>
<dbReference type="Pfam" id="PF00512">
    <property type="entry name" value="HisKA"/>
    <property type="match status" value="1"/>
</dbReference>
<feature type="domain" description="HPt" evidence="22">
    <location>
        <begin position="1182"/>
        <end position="1281"/>
    </location>
</feature>
<dbReference type="InterPro" id="IPR003594">
    <property type="entry name" value="HATPase_dom"/>
</dbReference>
<dbReference type="InterPro" id="IPR042240">
    <property type="entry name" value="CHASE_sf"/>
</dbReference>
<evidence type="ECO:0000259" key="20">
    <source>
        <dbReference type="PROSITE" id="PS50113"/>
    </source>
</evidence>
<dbReference type="CDD" id="cd00130">
    <property type="entry name" value="PAS"/>
    <property type="match status" value="2"/>
</dbReference>
<dbReference type="CDD" id="cd00156">
    <property type="entry name" value="REC"/>
    <property type="match status" value="1"/>
</dbReference>
<dbReference type="InterPro" id="IPR036097">
    <property type="entry name" value="HisK_dim/P_sf"/>
</dbReference>
<evidence type="ECO:0000313" key="24">
    <source>
        <dbReference type="Proteomes" id="UP000597206"/>
    </source>
</evidence>
<dbReference type="InterPro" id="IPR013767">
    <property type="entry name" value="PAS_fold"/>
</dbReference>
<dbReference type="InterPro" id="IPR001610">
    <property type="entry name" value="PAC"/>
</dbReference>
<keyword evidence="12 16" id="KW-0472">Membrane</keyword>
<evidence type="ECO:0000256" key="12">
    <source>
        <dbReference type="ARBA" id="ARBA00023136"/>
    </source>
</evidence>
<evidence type="ECO:0000259" key="22">
    <source>
        <dbReference type="PROSITE" id="PS50894"/>
    </source>
</evidence>
<keyword evidence="5 14" id="KW-0597">Phosphoprotein</keyword>
<dbReference type="EMBL" id="JADPMR010000001">
    <property type="protein sequence ID" value="MBF8999720.1"/>
    <property type="molecule type" value="Genomic_DNA"/>
</dbReference>
<dbReference type="Gene3D" id="3.30.565.10">
    <property type="entry name" value="Histidine kinase-like ATPase, C-terminal domain"/>
    <property type="match status" value="1"/>
</dbReference>
<keyword evidence="10 16" id="KW-1133">Transmembrane helix</keyword>
<feature type="domain" description="PAC" evidence="20">
    <location>
        <begin position="424"/>
        <end position="476"/>
    </location>
</feature>
<evidence type="ECO:0000313" key="23">
    <source>
        <dbReference type="EMBL" id="MBF8999720.1"/>
    </source>
</evidence>
<dbReference type="Gene3D" id="1.20.120.160">
    <property type="entry name" value="HPT domain"/>
    <property type="match status" value="1"/>
</dbReference>
<evidence type="ECO:0000256" key="14">
    <source>
        <dbReference type="PROSITE-ProRule" id="PRU00169"/>
    </source>
</evidence>
<dbReference type="Pfam" id="PF03924">
    <property type="entry name" value="CHASE"/>
    <property type="match status" value="1"/>
</dbReference>
<dbReference type="InterPro" id="IPR035965">
    <property type="entry name" value="PAS-like_dom_sf"/>
</dbReference>
<dbReference type="SUPFAM" id="SSF47384">
    <property type="entry name" value="Homodimeric domain of signal transducing histidine kinase"/>
    <property type="match status" value="1"/>
</dbReference>
<feature type="modified residue" description="Phosphohistidine" evidence="13">
    <location>
        <position position="1221"/>
    </location>
</feature>
<dbReference type="Pfam" id="PF01627">
    <property type="entry name" value="Hpt"/>
    <property type="match status" value="1"/>
</dbReference>
<dbReference type="Pfam" id="PF02518">
    <property type="entry name" value="HATPase_c"/>
    <property type="match status" value="1"/>
</dbReference>
<dbReference type="InterPro" id="IPR004358">
    <property type="entry name" value="Sig_transdc_His_kin-like_C"/>
</dbReference>
<dbReference type="SMART" id="SM00091">
    <property type="entry name" value="PAS"/>
    <property type="match status" value="2"/>
</dbReference>
<dbReference type="InterPro" id="IPR000700">
    <property type="entry name" value="PAS-assoc_C"/>
</dbReference>
<keyword evidence="11" id="KW-0902">Two-component regulatory system</keyword>
<dbReference type="InterPro" id="IPR036890">
    <property type="entry name" value="HATPase_C_sf"/>
</dbReference>
<keyword evidence="7" id="KW-0547">Nucleotide-binding</keyword>
<feature type="domain" description="CHASE" evidence="21">
    <location>
        <begin position="85"/>
        <end position="251"/>
    </location>
</feature>
<dbReference type="InterPro" id="IPR006189">
    <property type="entry name" value="CHASE_dom"/>
</dbReference>
<dbReference type="SUPFAM" id="SSF55874">
    <property type="entry name" value="ATPase domain of HSP90 chaperone/DNA topoisomerase II/histidine kinase"/>
    <property type="match status" value="1"/>
</dbReference>
<dbReference type="CDD" id="cd00082">
    <property type="entry name" value="HisKA"/>
    <property type="match status" value="1"/>
</dbReference>
<proteinExistence type="predicted"/>
<dbReference type="PROSITE" id="PS50109">
    <property type="entry name" value="HIS_KIN"/>
    <property type="match status" value="1"/>
</dbReference>
<dbReference type="PROSITE" id="PS50839">
    <property type="entry name" value="CHASE"/>
    <property type="match status" value="1"/>
</dbReference>
<dbReference type="PROSITE" id="PS50894">
    <property type="entry name" value="HPT"/>
    <property type="match status" value="1"/>
</dbReference>
<dbReference type="PROSITE" id="PS50112">
    <property type="entry name" value="PAS"/>
    <property type="match status" value="1"/>
</dbReference>
<keyword evidence="15" id="KW-0175">Coiled coil</keyword>
<evidence type="ECO:0000256" key="5">
    <source>
        <dbReference type="ARBA" id="ARBA00022553"/>
    </source>
</evidence>
<dbReference type="CDD" id="cd16922">
    <property type="entry name" value="HATPase_EvgS-ArcB-TorS-like"/>
    <property type="match status" value="1"/>
</dbReference>
<dbReference type="SMART" id="SM01079">
    <property type="entry name" value="CHASE"/>
    <property type="match status" value="1"/>
</dbReference>
<dbReference type="InterPro" id="IPR011006">
    <property type="entry name" value="CheY-like_superfamily"/>
</dbReference>
<keyword evidence="24" id="KW-1185">Reference proteome</keyword>
<dbReference type="InterPro" id="IPR001789">
    <property type="entry name" value="Sig_transdc_resp-reg_receiver"/>
</dbReference>
<dbReference type="Gene3D" id="3.40.50.2300">
    <property type="match status" value="2"/>
</dbReference>
<dbReference type="SUPFAM" id="SSF55785">
    <property type="entry name" value="PYP-like sensor domain (PAS domain)"/>
    <property type="match status" value="2"/>
</dbReference>
<dbReference type="Pfam" id="PF00072">
    <property type="entry name" value="Response_reg"/>
    <property type="match status" value="2"/>
</dbReference>
<protein>
    <recommendedName>
        <fullName evidence="3">histidine kinase</fullName>
        <ecNumber evidence="3">2.7.13.3</ecNumber>
    </recommendedName>
</protein>
<dbReference type="SMART" id="SM00448">
    <property type="entry name" value="REC"/>
    <property type="match status" value="2"/>
</dbReference>
<keyword evidence="4" id="KW-1003">Cell membrane</keyword>
<dbReference type="InterPro" id="IPR005467">
    <property type="entry name" value="His_kinase_dom"/>
</dbReference>
<evidence type="ECO:0000256" key="4">
    <source>
        <dbReference type="ARBA" id="ARBA00022475"/>
    </source>
</evidence>
<evidence type="ECO:0000256" key="1">
    <source>
        <dbReference type="ARBA" id="ARBA00000085"/>
    </source>
</evidence>
<feature type="transmembrane region" description="Helical" evidence="16">
    <location>
        <begin position="21"/>
        <end position="41"/>
    </location>
</feature>
<dbReference type="SMART" id="SM00086">
    <property type="entry name" value="PAC"/>
    <property type="match status" value="2"/>
</dbReference>
<accession>A0ABS0GBF6</accession>
<gene>
    <name evidence="23" type="ORF">I1A42_03945</name>
</gene>
<dbReference type="PROSITE" id="PS50113">
    <property type="entry name" value="PAC"/>
    <property type="match status" value="2"/>
</dbReference>
<keyword evidence="9" id="KW-0067">ATP-binding</keyword>
<evidence type="ECO:0000259" key="18">
    <source>
        <dbReference type="PROSITE" id="PS50110"/>
    </source>
</evidence>
<evidence type="ECO:0000256" key="9">
    <source>
        <dbReference type="ARBA" id="ARBA00022840"/>
    </source>
</evidence>
<dbReference type="Gene3D" id="3.30.450.350">
    <property type="entry name" value="CHASE domain"/>
    <property type="match status" value="1"/>
</dbReference>
<name>A0ABS0GBF6_9VIBR</name>
<evidence type="ECO:0000256" key="2">
    <source>
        <dbReference type="ARBA" id="ARBA00004651"/>
    </source>
</evidence>
<dbReference type="InterPro" id="IPR036641">
    <property type="entry name" value="HPT_dom_sf"/>
</dbReference>
<comment type="catalytic activity">
    <reaction evidence="1">
        <text>ATP + protein L-histidine = ADP + protein N-phospho-L-histidine.</text>
        <dbReference type="EC" id="2.7.13.3"/>
    </reaction>
</comment>
<dbReference type="Pfam" id="PF00989">
    <property type="entry name" value="PAS"/>
    <property type="match status" value="1"/>
</dbReference>
<dbReference type="Pfam" id="PF13426">
    <property type="entry name" value="PAS_9"/>
    <property type="match status" value="1"/>
</dbReference>
<feature type="modified residue" description="4-aspartylphosphate" evidence="14">
    <location>
        <position position="1088"/>
    </location>
</feature>
<dbReference type="PANTHER" id="PTHR45339:SF1">
    <property type="entry name" value="HYBRID SIGNAL TRANSDUCTION HISTIDINE KINASE J"/>
    <property type="match status" value="1"/>
</dbReference>
<dbReference type="InterPro" id="IPR008207">
    <property type="entry name" value="Sig_transdc_His_kin_Hpt_dom"/>
</dbReference>
<keyword evidence="6 16" id="KW-0812">Transmembrane</keyword>
<dbReference type="InterPro" id="IPR000014">
    <property type="entry name" value="PAS"/>
</dbReference>
<dbReference type="PRINTS" id="PR00344">
    <property type="entry name" value="BCTRLSENSOR"/>
</dbReference>
<dbReference type="PANTHER" id="PTHR45339">
    <property type="entry name" value="HYBRID SIGNAL TRANSDUCTION HISTIDINE KINASE J"/>
    <property type="match status" value="1"/>
</dbReference>
<evidence type="ECO:0000256" key="3">
    <source>
        <dbReference type="ARBA" id="ARBA00012438"/>
    </source>
</evidence>
<dbReference type="EC" id="2.7.13.3" evidence="3"/>
<evidence type="ECO:0000256" key="15">
    <source>
        <dbReference type="SAM" id="Coils"/>
    </source>
</evidence>
<dbReference type="SMART" id="SM00387">
    <property type="entry name" value="HATPase_c"/>
    <property type="match status" value="1"/>
</dbReference>
<evidence type="ECO:0000259" key="19">
    <source>
        <dbReference type="PROSITE" id="PS50112"/>
    </source>
</evidence>
<dbReference type="CDD" id="cd17546">
    <property type="entry name" value="REC_hyHK_CKI1_RcsC-like"/>
    <property type="match status" value="1"/>
</dbReference>
<feature type="domain" description="Response regulatory" evidence="18">
    <location>
        <begin position="1037"/>
        <end position="1155"/>
    </location>
</feature>
<feature type="coiled-coil region" evidence="15">
    <location>
        <begin position="467"/>
        <end position="498"/>
    </location>
</feature>
<dbReference type="Gene3D" id="1.10.287.130">
    <property type="match status" value="1"/>
</dbReference>
<evidence type="ECO:0000256" key="7">
    <source>
        <dbReference type="ARBA" id="ARBA00022741"/>
    </source>
</evidence>
<feature type="domain" description="PAC" evidence="20">
    <location>
        <begin position="584"/>
        <end position="636"/>
    </location>
</feature>
<evidence type="ECO:0000256" key="11">
    <source>
        <dbReference type="ARBA" id="ARBA00023012"/>
    </source>
</evidence>
<feature type="domain" description="Histidine kinase" evidence="17">
    <location>
        <begin position="654"/>
        <end position="877"/>
    </location>
</feature>
<dbReference type="Proteomes" id="UP000597206">
    <property type="component" value="Unassembled WGS sequence"/>
</dbReference>
<evidence type="ECO:0000259" key="21">
    <source>
        <dbReference type="PROSITE" id="PS50839"/>
    </source>
</evidence>
<dbReference type="NCBIfam" id="TIGR00229">
    <property type="entry name" value="sensory_box"/>
    <property type="match status" value="2"/>
</dbReference>
<feature type="modified residue" description="4-aspartylphosphate" evidence="14">
    <location>
        <position position="945"/>
    </location>
</feature>
<dbReference type="RefSeq" id="WP_196122725.1">
    <property type="nucleotide sequence ID" value="NZ_JADPMR010000001.1"/>
</dbReference>
<evidence type="ECO:0000256" key="16">
    <source>
        <dbReference type="SAM" id="Phobius"/>
    </source>
</evidence>
<dbReference type="SUPFAM" id="SSF52172">
    <property type="entry name" value="CheY-like"/>
    <property type="match status" value="2"/>
</dbReference>
<dbReference type="SMART" id="SM00388">
    <property type="entry name" value="HisKA"/>
    <property type="match status" value="1"/>
</dbReference>
<evidence type="ECO:0000256" key="10">
    <source>
        <dbReference type="ARBA" id="ARBA00022989"/>
    </source>
</evidence>
<dbReference type="InterPro" id="IPR003661">
    <property type="entry name" value="HisK_dim/P_dom"/>
</dbReference>
<comment type="subcellular location">
    <subcellularLocation>
        <location evidence="2">Cell membrane</location>
        <topology evidence="2">Multi-pass membrane protein</topology>
    </subcellularLocation>
</comment>
<evidence type="ECO:0000256" key="8">
    <source>
        <dbReference type="ARBA" id="ARBA00022801"/>
    </source>
</evidence>
<organism evidence="23 24">
    <name type="scientific">Vibrio nitrifigilis</name>
    <dbReference type="NCBI Taxonomy" id="2789781"/>
    <lineage>
        <taxon>Bacteria</taxon>
        <taxon>Pseudomonadati</taxon>
        <taxon>Pseudomonadota</taxon>
        <taxon>Gammaproteobacteria</taxon>
        <taxon>Vibrionales</taxon>
        <taxon>Vibrionaceae</taxon>
        <taxon>Vibrio</taxon>
    </lineage>
</organism>
<dbReference type="SUPFAM" id="SSF47226">
    <property type="entry name" value="Histidine-containing phosphotransfer domain, HPT domain"/>
    <property type="match status" value="1"/>
</dbReference>
<reference evidence="23 24" key="1">
    <citation type="submission" date="2020-11" db="EMBL/GenBank/DDBJ databases">
        <title>Vibrio nitrifigilis sp. nov., a marine nitrogen-fixing bacterium isolated from the lagoon sediment of an islet inside an atoll.</title>
        <authorList>
            <person name="Wang L.-T."/>
            <person name="Shieh W.Y."/>
        </authorList>
    </citation>
    <scope>NUCLEOTIDE SEQUENCE [LARGE SCALE GENOMIC DNA]</scope>
    <source>
        <strain evidence="23 24">NFV-1</strain>
    </source>
</reference>
<dbReference type="Gene3D" id="3.30.450.20">
    <property type="entry name" value="PAS domain"/>
    <property type="match status" value="2"/>
</dbReference>
<dbReference type="CDD" id="cd00088">
    <property type="entry name" value="HPT"/>
    <property type="match status" value="1"/>
</dbReference>
<keyword evidence="8" id="KW-0378">Hydrolase</keyword>
<comment type="caution">
    <text evidence="23">The sequence shown here is derived from an EMBL/GenBank/DDBJ whole genome shotgun (WGS) entry which is preliminary data.</text>
</comment>
<feature type="domain" description="Response regulatory" evidence="18">
    <location>
        <begin position="891"/>
        <end position="1012"/>
    </location>
</feature>